<dbReference type="PROSITE" id="PS00690">
    <property type="entry name" value="DEAH_ATP_HELICASE"/>
    <property type="match status" value="1"/>
</dbReference>
<dbReference type="Gene3D" id="3.40.50.300">
    <property type="entry name" value="P-loop containing nucleotide triphosphate hydrolases"/>
    <property type="match status" value="2"/>
</dbReference>
<dbReference type="PANTHER" id="PTHR13710">
    <property type="entry name" value="DNA HELICASE RECQ FAMILY MEMBER"/>
    <property type="match status" value="1"/>
</dbReference>
<evidence type="ECO:0000256" key="3">
    <source>
        <dbReference type="ARBA" id="ARBA00022801"/>
    </source>
</evidence>
<dbReference type="EMBL" id="JARACI010000630">
    <property type="protein sequence ID" value="MDD9205725.1"/>
    <property type="molecule type" value="Genomic_DNA"/>
</dbReference>
<dbReference type="SUPFAM" id="SSF52540">
    <property type="entry name" value="P-loop containing nucleoside triphosphate hydrolases"/>
    <property type="match status" value="1"/>
</dbReference>
<comment type="similarity">
    <text evidence="1">Belongs to the helicase family. RecQ subfamily.</text>
</comment>
<evidence type="ECO:0000259" key="11">
    <source>
        <dbReference type="PROSITE" id="PS51192"/>
    </source>
</evidence>
<dbReference type="SUPFAM" id="SSF46785">
    <property type="entry name" value="Winged helix' DNA-binding domain"/>
    <property type="match status" value="1"/>
</dbReference>
<reference evidence="13" key="1">
    <citation type="submission" date="2023-02" db="EMBL/GenBank/DDBJ databases">
        <title>Georgenia sp.10Sc9-8, isolated from a soil sample collected from the Taklamakan desert.</title>
        <authorList>
            <person name="Liu S."/>
        </authorList>
    </citation>
    <scope>NUCLEOTIDE SEQUENCE</scope>
    <source>
        <strain evidence="13">10Sc9-8</strain>
    </source>
</reference>
<dbReference type="InterPro" id="IPR002464">
    <property type="entry name" value="DNA/RNA_helicase_DEAH_CS"/>
</dbReference>
<keyword evidence="6" id="KW-0413">Isomerase</keyword>
<evidence type="ECO:0000256" key="1">
    <source>
        <dbReference type="ARBA" id="ARBA00005446"/>
    </source>
</evidence>
<organism evidence="13 14">
    <name type="scientific">Georgenia halotolerans</name>
    <dbReference type="NCBI Taxonomy" id="3028317"/>
    <lineage>
        <taxon>Bacteria</taxon>
        <taxon>Bacillati</taxon>
        <taxon>Actinomycetota</taxon>
        <taxon>Actinomycetes</taxon>
        <taxon>Micrococcales</taxon>
        <taxon>Bogoriellaceae</taxon>
        <taxon>Georgenia</taxon>
    </lineage>
</organism>
<dbReference type="InterPro" id="IPR027417">
    <property type="entry name" value="P-loop_NTPase"/>
</dbReference>
<feature type="non-terminal residue" evidence="13">
    <location>
        <position position="1"/>
    </location>
</feature>
<sequence>AKDDVVQRLAELQPSLLVVDEAHCVSAWGHDFRPDYLRLGDAIEALGHPPVIALTATAAPPVRTEIVERLRLRDALVLASGFDRPNLELEVVRHVDLDSQRRAVVDQVAELPGLGLVYVARRKDTEQYAEELAARGLRTAAYHAGRKATDRSRIHAEFQDDALDVVVATSAFGMGIDKPNVRYVVHADVPGSLDSYYQEIGRAGRDGEHARAVLHYRPEDLGLRRFFSTGHVKEDDLRAVLTTVRRADGAVTVTALRKELSLSPRRVSTAVNLLQEVGAVRRERRGLRADGRARPADVVARAQEHVDTQQRVEQSRVEMMREYAETRGCRREFLLGYFGQDYTGPCGACDTCTAGAAEEVAVSREEGAGDYTAHEEVEHEVWGRGTVMRTEGDRLTVFFESEGYKTLARDLVTEEEILEPTGD</sequence>
<feature type="domain" description="Helicase ATP-binding" evidence="11">
    <location>
        <begin position="1"/>
        <end position="76"/>
    </location>
</feature>
<evidence type="ECO:0000256" key="10">
    <source>
        <dbReference type="ARBA" id="ARBA00044550"/>
    </source>
</evidence>
<dbReference type="GO" id="GO:0016787">
    <property type="term" value="F:hydrolase activity"/>
    <property type="evidence" value="ECO:0007669"/>
    <property type="project" value="UniProtKB-KW"/>
</dbReference>
<evidence type="ECO:0000256" key="8">
    <source>
        <dbReference type="ARBA" id="ARBA00034808"/>
    </source>
</evidence>
<dbReference type="PROSITE" id="PS51192">
    <property type="entry name" value="HELICASE_ATP_BIND_1"/>
    <property type="match status" value="1"/>
</dbReference>
<dbReference type="InterPro" id="IPR014001">
    <property type="entry name" value="Helicase_ATP-bd"/>
</dbReference>
<proteinExistence type="inferred from homology"/>
<dbReference type="NCBIfam" id="TIGR00614">
    <property type="entry name" value="recQ_fam"/>
    <property type="match status" value="1"/>
</dbReference>
<accession>A0ABT5TUK0</accession>
<keyword evidence="3 13" id="KW-0378">Hydrolase</keyword>
<evidence type="ECO:0000256" key="5">
    <source>
        <dbReference type="ARBA" id="ARBA00023125"/>
    </source>
</evidence>
<dbReference type="PROSITE" id="PS51194">
    <property type="entry name" value="HELICASE_CTER"/>
    <property type="match status" value="1"/>
</dbReference>
<dbReference type="Proteomes" id="UP001165561">
    <property type="component" value="Unassembled WGS sequence"/>
</dbReference>
<feature type="domain" description="Helicase C-terminal" evidence="12">
    <location>
        <begin position="103"/>
        <end position="248"/>
    </location>
</feature>
<protein>
    <recommendedName>
        <fullName evidence="9">ATP-dependent DNA helicase RecQ</fullName>
        <ecNumber evidence="8">5.6.2.4</ecNumber>
    </recommendedName>
    <alternativeName>
        <fullName evidence="10">DNA 3'-5' helicase RecQ</fullName>
    </alternativeName>
</protein>
<keyword evidence="5" id="KW-0238">DNA-binding</keyword>
<comment type="catalytic activity">
    <reaction evidence="7">
        <text>Couples ATP hydrolysis with the unwinding of duplex DNA by translocating in the 3'-5' direction.</text>
        <dbReference type="EC" id="5.6.2.4"/>
    </reaction>
</comment>
<dbReference type="Pfam" id="PF00271">
    <property type="entry name" value="Helicase_C"/>
    <property type="match status" value="1"/>
</dbReference>
<evidence type="ECO:0000256" key="2">
    <source>
        <dbReference type="ARBA" id="ARBA00022723"/>
    </source>
</evidence>
<keyword evidence="4 13" id="KW-0547">Nucleotide-binding</keyword>
<evidence type="ECO:0000313" key="14">
    <source>
        <dbReference type="Proteomes" id="UP001165561"/>
    </source>
</evidence>
<keyword evidence="4 13" id="KW-0347">Helicase</keyword>
<evidence type="ECO:0000256" key="7">
    <source>
        <dbReference type="ARBA" id="ARBA00034617"/>
    </source>
</evidence>
<dbReference type="Gene3D" id="1.10.10.10">
    <property type="entry name" value="Winged helix-like DNA-binding domain superfamily/Winged helix DNA-binding domain"/>
    <property type="match status" value="1"/>
</dbReference>
<dbReference type="InterPro" id="IPR001650">
    <property type="entry name" value="Helicase_C-like"/>
</dbReference>
<name>A0ABT5TUK0_9MICO</name>
<keyword evidence="4 13" id="KW-0067">ATP-binding</keyword>
<dbReference type="InterPro" id="IPR004589">
    <property type="entry name" value="DNA_helicase_ATP-dep_RecQ"/>
</dbReference>
<comment type="caution">
    <text evidence="13">The sequence shown here is derived from an EMBL/GenBank/DDBJ whole genome shotgun (WGS) entry which is preliminary data.</text>
</comment>
<evidence type="ECO:0000256" key="6">
    <source>
        <dbReference type="ARBA" id="ARBA00023235"/>
    </source>
</evidence>
<dbReference type="InterPro" id="IPR036390">
    <property type="entry name" value="WH_DNA-bd_sf"/>
</dbReference>
<dbReference type="SMART" id="SM00490">
    <property type="entry name" value="HELICc"/>
    <property type="match status" value="1"/>
</dbReference>
<dbReference type="InterPro" id="IPR036388">
    <property type="entry name" value="WH-like_DNA-bd_sf"/>
</dbReference>
<dbReference type="Pfam" id="PF16124">
    <property type="entry name" value="RecQ_Zn_bind"/>
    <property type="match status" value="1"/>
</dbReference>
<evidence type="ECO:0000256" key="4">
    <source>
        <dbReference type="ARBA" id="ARBA00022806"/>
    </source>
</evidence>
<gene>
    <name evidence="13" type="ORF">PU560_04485</name>
</gene>
<dbReference type="EC" id="5.6.2.4" evidence="8"/>
<evidence type="ECO:0000256" key="9">
    <source>
        <dbReference type="ARBA" id="ARBA00044535"/>
    </source>
</evidence>
<keyword evidence="14" id="KW-1185">Reference proteome</keyword>
<evidence type="ECO:0000313" key="13">
    <source>
        <dbReference type="EMBL" id="MDD9205725.1"/>
    </source>
</evidence>
<dbReference type="InterPro" id="IPR032284">
    <property type="entry name" value="RecQ_Zn-bd"/>
</dbReference>
<evidence type="ECO:0000259" key="12">
    <source>
        <dbReference type="PROSITE" id="PS51194"/>
    </source>
</evidence>
<dbReference type="GO" id="GO:0003678">
    <property type="term" value="F:DNA helicase activity"/>
    <property type="evidence" value="ECO:0007669"/>
    <property type="project" value="UniProtKB-EC"/>
</dbReference>
<dbReference type="PANTHER" id="PTHR13710:SF105">
    <property type="entry name" value="ATP-DEPENDENT DNA HELICASE Q1"/>
    <property type="match status" value="1"/>
</dbReference>
<keyword evidence="2" id="KW-0479">Metal-binding</keyword>